<dbReference type="Gene3D" id="3.30.60.90">
    <property type="match status" value="1"/>
</dbReference>
<comment type="caution">
    <text evidence="8">The sequence shown here is derived from an EMBL/GenBank/DDBJ whole genome shotgun (WGS) entry which is preliminary data.</text>
</comment>
<dbReference type="SMART" id="SM00184">
    <property type="entry name" value="RING"/>
    <property type="match status" value="1"/>
</dbReference>
<accession>A0A2P5CIC0</accession>
<dbReference type="PANTHER" id="PTHR15898">
    <property type="entry name" value="BIFUNCTIONAL APOPTOSIS REGULATOR"/>
    <property type="match status" value="1"/>
</dbReference>
<keyword evidence="9" id="KW-1185">Reference proteome</keyword>
<dbReference type="PANTHER" id="PTHR15898:SF13">
    <property type="entry name" value="BIFUNCTIONAL APOPTOSIS REGULATOR"/>
    <property type="match status" value="1"/>
</dbReference>
<dbReference type="AlphaFoldDB" id="A0A2P5CIC0"/>
<dbReference type="Pfam" id="PF00569">
    <property type="entry name" value="ZZ"/>
    <property type="match status" value="1"/>
</dbReference>
<feature type="compositionally biased region" description="Acidic residues" evidence="5">
    <location>
        <begin position="387"/>
        <end position="398"/>
    </location>
</feature>
<dbReference type="PROSITE" id="PS50089">
    <property type="entry name" value="ZF_RING_2"/>
    <property type="match status" value="1"/>
</dbReference>
<feature type="compositionally biased region" description="Polar residues" evidence="5">
    <location>
        <begin position="348"/>
        <end position="375"/>
    </location>
</feature>
<dbReference type="InterPro" id="IPR001841">
    <property type="entry name" value="Znf_RING"/>
</dbReference>
<dbReference type="GO" id="GO:0043161">
    <property type="term" value="P:proteasome-mediated ubiquitin-dependent protein catabolic process"/>
    <property type="evidence" value="ECO:0007669"/>
    <property type="project" value="TreeGrafter"/>
</dbReference>
<gene>
    <name evidence="8" type="ORF">TorRG33x02_283690</name>
</gene>
<dbReference type="GO" id="GO:0061630">
    <property type="term" value="F:ubiquitin protein ligase activity"/>
    <property type="evidence" value="ECO:0007669"/>
    <property type="project" value="TreeGrafter"/>
</dbReference>
<feature type="region of interest" description="Disordered" evidence="5">
    <location>
        <begin position="123"/>
        <end position="143"/>
    </location>
</feature>
<dbReference type="InterPro" id="IPR013083">
    <property type="entry name" value="Znf_RING/FYVE/PHD"/>
</dbReference>
<keyword evidence="3" id="KW-0862">Zinc</keyword>
<proteinExistence type="predicted"/>
<keyword evidence="8" id="KW-0808">Transferase</keyword>
<dbReference type="Gene3D" id="3.30.40.10">
    <property type="entry name" value="Zinc/RING finger domain, C3HC4 (zinc finger)"/>
    <property type="match status" value="1"/>
</dbReference>
<dbReference type="InParanoid" id="A0A2P5CIC0"/>
<protein>
    <submittedName>
        <fullName evidence="8">Cdk-activating kinase assembly factor</fullName>
    </submittedName>
</protein>
<dbReference type="STRING" id="63057.A0A2P5CIC0"/>
<evidence type="ECO:0000313" key="9">
    <source>
        <dbReference type="Proteomes" id="UP000237000"/>
    </source>
</evidence>
<organism evidence="8 9">
    <name type="scientific">Trema orientale</name>
    <name type="common">Charcoal tree</name>
    <name type="synonym">Celtis orientalis</name>
    <dbReference type="NCBI Taxonomy" id="63057"/>
    <lineage>
        <taxon>Eukaryota</taxon>
        <taxon>Viridiplantae</taxon>
        <taxon>Streptophyta</taxon>
        <taxon>Embryophyta</taxon>
        <taxon>Tracheophyta</taxon>
        <taxon>Spermatophyta</taxon>
        <taxon>Magnoliopsida</taxon>
        <taxon>eudicotyledons</taxon>
        <taxon>Gunneridae</taxon>
        <taxon>Pentapetalae</taxon>
        <taxon>rosids</taxon>
        <taxon>fabids</taxon>
        <taxon>Rosales</taxon>
        <taxon>Cannabaceae</taxon>
        <taxon>Trema</taxon>
    </lineage>
</organism>
<evidence type="ECO:0000313" key="8">
    <source>
        <dbReference type="EMBL" id="PON60796.1"/>
    </source>
</evidence>
<dbReference type="GO" id="GO:0016301">
    <property type="term" value="F:kinase activity"/>
    <property type="evidence" value="ECO:0007669"/>
    <property type="project" value="UniProtKB-KW"/>
</dbReference>
<evidence type="ECO:0000256" key="3">
    <source>
        <dbReference type="ARBA" id="ARBA00022833"/>
    </source>
</evidence>
<feature type="region of interest" description="Disordered" evidence="5">
    <location>
        <begin position="348"/>
        <end position="398"/>
    </location>
</feature>
<evidence type="ECO:0000256" key="2">
    <source>
        <dbReference type="ARBA" id="ARBA00022771"/>
    </source>
</evidence>
<dbReference type="SMART" id="SM00291">
    <property type="entry name" value="ZnF_ZZ"/>
    <property type="match status" value="1"/>
</dbReference>
<keyword evidence="8" id="KW-0418">Kinase</keyword>
<dbReference type="InterPro" id="IPR017907">
    <property type="entry name" value="Znf_RING_CS"/>
</dbReference>
<dbReference type="PROSITE" id="PS50135">
    <property type="entry name" value="ZF_ZZ_2"/>
    <property type="match status" value="1"/>
</dbReference>
<feature type="compositionally biased region" description="Basic and acidic residues" evidence="5">
    <location>
        <begin position="131"/>
        <end position="141"/>
    </location>
</feature>
<dbReference type="EMBL" id="JXTC01000361">
    <property type="protein sequence ID" value="PON60796.1"/>
    <property type="molecule type" value="Genomic_DNA"/>
</dbReference>
<dbReference type="InterPro" id="IPR000433">
    <property type="entry name" value="Znf_ZZ"/>
</dbReference>
<dbReference type="GO" id="GO:0008270">
    <property type="term" value="F:zinc ion binding"/>
    <property type="evidence" value="ECO:0007669"/>
    <property type="project" value="UniProtKB-KW"/>
</dbReference>
<feature type="domain" description="RING-type" evidence="6">
    <location>
        <begin position="155"/>
        <end position="193"/>
    </location>
</feature>
<reference evidence="9" key="1">
    <citation type="submission" date="2016-06" db="EMBL/GenBank/DDBJ databases">
        <title>Parallel loss of symbiosis genes in relatives of nitrogen-fixing non-legume Parasponia.</title>
        <authorList>
            <person name="Van Velzen R."/>
            <person name="Holmer R."/>
            <person name="Bu F."/>
            <person name="Rutten L."/>
            <person name="Van Zeijl A."/>
            <person name="Liu W."/>
            <person name="Santuari L."/>
            <person name="Cao Q."/>
            <person name="Sharma T."/>
            <person name="Shen D."/>
            <person name="Roswanjaya Y."/>
            <person name="Wardhani T."/>
            <person name="Kalhor M.S."/>
            <person name="Jansen J."/>
            <person name="Van den Hoogen J."/>
            <person name="Gungor B."/>
            <person name="Hartog M."/>
            <person name="Hontelez J."/>
            <person name="Verver J."/>
            <person name="Yang W.-C."/>
            <person name="Schijlen E."/>
            <person name="Repin R."/>
            <person name="Schilthuizen M."/>
            <person name="Schranz E."/>
            <person name="Heidstra R."/>
            <person name="Miyata K."/>
            <person name="Fedorova E."/>
            <person name="Kohlen W."/>
            <person name="Bisseling T."/>
            <person name="Smit S."/>
            <person name="Geurts R."/>
        </authorList>
    </citation>
    <scope>NUCLEOTIDE SEQUENCE [LARGE SCALE GENOMIC DNA]</scope>
    <source>
        <strain evidence="9">cv. RG33-2</strain>
    </source>
</reference>
<keyword evidence="1" id="KW-0479">Metal-binding</keyword>
<evidence type="ECO:0000256" key="1">
    <source>
        <dbReference type="ARBA" id="ARBA00022723"/>
    </source>
</evidence>
<dbReference type="PROSITE" id="PS00518">
    <property type="entry name" value="ZF_RING_1"/>
    <property type="match status" value="1"/>
</dbReference>
<dbReference type="InterPro" id="IPR043145">
    <property type="entry name" value="Znf_ZZ_sf"/>
</dbReference>
<dbReference type="Proteomes" id="UP000237000">
    <property type="component" value="Unassembled WGS sequence"/>
</dbReference>
<dbReference type="CDD" id="cd02338">
    <property type="entry name" value="ZZ_PCMF_like"/>
    <property type="match status" value="1"/>
</dbReference>
<evidence type="ECO:0000256" key="4">
    <source>
        <dbReference type="PROSITE-ProRule" id="PRU00228"/>
    </source>
</evidence>
<evidence type="ECO:0000259" key="7">
    <source>
        <dbReference type="PROSITE" id="PS50135"/>
    </source>
</evidence>
<dbReference type="SUPFAM" id="SSF57850">
    <property type="entry name" value="RING/U-box"/>
    <property type="match status" value="2"/>
</dbReference>
<feature type="domain" description="ZZ-type" evidence="7">
    <location>
        <begin position="263"/>
        <end position="327"/>
    </location>
</feature>
<dbReference type="FunFam" id="3.30.60.90:FF:000014">
    <property type="entry name" value="E3 ubiquitin-protein ligase PRT1"/>
    <property type="match status" value="1"/>
</dbReference>
<name>A0A2P5CIC0_TREOI</name>
<dbReference type="FunCoup" id="A0A2P5CIC0">
    <property type="interactions" value="590"/>
</dbReference>
<keyword evidence="2 4" id="KW-0863">Zinc-finger</keyword>
<evidence type="ECO:0000259" key="6">
    <source>
        <dbReference type="PROSITE" id="PS50089"/>
    </source>
</evidence>
<dbReference type="OrthoDB" id="6270329at2759"/>
<evidence type="ECO:0000256" key="5">
    <source>
        <dbReference type="SAM" id="MobiDB-lite"/>
    </source>
</evidence>
<sequence length="398" mass="44512">MGDKTSDVVDSEEISESFVCCVCLNPYSHFPTICQMLHFLLQKMYPLAYKRRELRTLEEEKENGCFSPQFDVNASSSLAKQDVYLPDNSACKETCANIKQLEPVSQVQESCLIIPEKAPDGNDKVTGTVTDNKKNSPKDQHGGNFKQVTLEDVLCIRCKELLFRPSVLNCGHVYCQSCLLDLCDEMIRCQVCQSSHPKGLPKVCWELRQFLEQCFPKEYALRRDAVLLKQIDFQHPSLITCSEEASKQAGKAKWWSDPCSNVHYAVGCDYCGMYPIVGNRYKCKDCMEKMGFDLCGDCYNTNSKLPGRFNQQHTPEHEFELVQFDTVRNIMLRLVTPQVEDGSTTLLISNYSPENSEDGSTPLSLSVGSQENVENSSAVPASSAGGGEEDQADSESTA</sequence>